<dbReference type="EMBL" id="FR839631">
    <property type="protein sequence ID" value="CCA40318.1"/>
    <property type="molecule type" value="Genomic_DNA"/>
</dbReference>
<evidence type="ECO:0000256" key="3">
    <source>
        <dbReference type="ARBA" id="ARBA00022692"/>
    </source>
</evidence>
<dbReference type="AlphaFoldDB" id="F2QY40"/>
<feature type="transmembrane region" description="Helical" evidence="6">
    <location>
        <begin position="146"/>
        <end position="165"/>
    </location>
</feature>
<feature type="transmembrane region" description="Helical" evidence="6">
    <location>
        <begin position="185"/>
        <end position="206"/>
    </location>
</feature>
<evidence type="ECO:0000256" key="2">
    <source>
        <dbReference type="ARBA" id="ARBA00006824"/>
    </source>
</evidence>
<gene>
    <name evidence="7" type="ordered locus">PP7435_Chr4-0143</name>
</gene>
<name>F2QY40_KOMPC</name>
<reference evidence="7 8" key="1">
    <citation type="journal article" date="2011" name="J. Biotechnol.">
        <title>High-quality genome sequence of Pichia pastoris CBS7435.</title>
        <authorList>
            <person name="Kuberl A."/>
            <person name="Schneider J."/>
            <person name="Thallinger G.G."/>
            <person name="Anderl I."/>
            <person name="Wibberg D."/>
            <person name="Hajek T."/>
            <person name="Jaenicke S."/>
            <person name="Brinkrolf K."/>
            <person name="Goesmann A."/>
            <person name="Szczepanowski R."/>
            <person name="Puhler A."/>
            <person name="Schwab H."/>
            <person name="Glieder A."/>
            <person name="Pichler H."/>
        </authorList>
    </citation>
    <scope>NUCLEOTIDE SEQUENCE [LARGE SCALE GENOMIC DNA]</scope>
    <source>
        <strain evidence="8">ATCC 76273 / CBS 7435 / CECT 11047 / NRRL Y-11430 / Wegner 21-1</strain>
    </source>
</reference>
<dbReference type="GO" id="GO:0005778">
    <property type="term" value="C:peroxisomal membrane"/>
    <property type="evidence" value="ECO:0007669"/>
    <property type="project" value="TreeGrafter"/>
</dbReference>
<evidence type="ECO:0000313" key="8">
    <source>
        <dbReference type="Proteomes" id="UP000006853"/>
    </source>
</evidence>
<keyword evidence="8" id="KW-1185">Reference proteome</keyword>
<organism evidence="7 8">
    <name type="scientific">Komagataella phaffii (strain ATCC 76273 / CBS 7435 / CECT 11047 / NRRL Y-11430 / Wegner 21-1)</name>
    <name type="common">Yeast</name>
    <name type="synonym">Pichia pastoris</name>
    <dbReference type="NCBI Taxonomy" id="981350"/>
    <lineage>
        <taxon>Eukaryota</taxon>
        <taxon>Fungi</taxon>
        <taxon>Dikarya</taxon>
        <taxon>Ascomycota</taxon>
        <taxon>Saccharomycotina</taxon>
        <taxon>Pichiomycetes</taxon>
        <taxon>Pichiales</taxon>
        <taxon>Pichiaceae</taxon>
        <taxon>Komagataella</taxon>
    </lineage>
</organism>
<feature type="transmembrane region" description="Helical" evidence="6">
    <location>
        <begin position="276"/>
        <end position="295"/>
    </location>
</feature>
<dbReference type="InterPro" id="IPR007248">
    <property type="entry name" value="Mpv17_PMP22"/>
</dbReference>
<dbReference type="PANTHER" id="PTHR11266">
    <property type="entry name" value="PEROXISOMAL MEMBRANE PROTEIN 2, PXMP2 MPV17"/>
    <property type="match status" value="1"/>
</dbReference>
<feature type="transmembrane region" description="Helical" evidence="6">
    <location>
        <begin position="52"/>
        <end position="71"/>
    </location>
</feature>
<comment type="subcellular location">
    <subcellularLocation>
        <location evidence="1">Membrane</location>
        <topology evidence="1">Multi-pass membrane protein</topology>
    </subcellularLocation>
</comment>
<evidence type="ECO:0000256" key="6">
    <source>
        <dbReference type="RuleBase" id="RU363053"/>
    </source>
</evidence>
<proteinExistence type="inferred from homology"/>
<evidence type="ECO:0000256" key="1">
    <source>
        <dbReference type="ARBA" id="ARBA00004141"/>
    </source>
</evidence>
<dbReference type="Pfam" id="PF04117">
    <property type="entry name" value="Mpv17_PMP22"/>
    <property type="match status" value="1"/>
</dbReference>
<comment type="similarity">
    <text evidence="2 6">Belongs to the peroxisomal membrane protein PXMP2/4 family.</text>
</comment>
<evidence type="ECO:0000256" key="4">
    <source>
        <dbReference type="ARBA" id="ARBA00022989"/>
    </source>
</evidence>
<accession>F2QY40</accession>
<sequence>MGWSRDRARVETRKKEDLFILTELGEVRICCTPDLNNLSDKISGIRASRRSLVFRFFFLSESAFIALLRSYQTNMSSNKVSFNQLYLRYLNKYPLLTKSVTAGVLAGLNESIVTAIANDYQEMQIDGLKDESGEPLKIKHPFNKRVPLMAFFGFTVSAPISHYGYMYLNKLFKQPLTPTKRVLQILLSLSTITPILCTCMVSYISILGAKPGISFQSFVQQYYAGGLNGIKEELDRLFTIVKVALKTSLFRVLKASWATSSIALAIAQTYLSPNHWVVFFNVVYFVLGTYQNSMVKKRNKAVDPL</sequence>
<dbReference type="PANTHER" id="PTHR11266:SF93">
    <property type="entry name" value="INTEGRAL MEMBRANE PROTEIN 25D9-6"/>
    <property type="match status" value="1"/>
</dbReference>
<keyword evidence="5 6" id="KW-0472">Membrane</keyword>
<evidence type="ECO:0000256" key="5">
    <source>
        <dbReference type="ARBA" id="ARBA00023136"/>
    </source>
</evidence>
<keyword evidence="3 6" id="KW-0812">Transmembrane</keyword>
<dbReference type="Proteomes" id="UP000006853">
    <property type="component" value="Chromosome 4"/>
</dbReference>
<keyword evidence="4 6" id="KW-1133">Transmembrane helix</keyword>
<protein>
    <submittedName>
        <fullName evidence="7">Uncharacterized protein</fullName>
    </submittedName>
</protein>
<dbReference type="HOGENOM" id="CLU_066033_2_0_1"/>
<reference evidence="7 8" key="3">
    <citation type="journal article" date="2016" name="FEMS Yeast Res.">
        <title>Curation of the genome annotation of Pichia pastoris (Komagataella phaffii) CBS7435 from gene level to protein function.</title>
        <authorList>
            <person name="Valli M."/>
            <person name="Tatto N.E."/>
            <person name="Peymann A."/>
            <person name="Gruber C."/>
            <person name="Landes N."/>
            <person name="Ekker H."/>
            <person name="Thallinger G.G."/>
            <person name="Mattanovich D."/>
            <person name="Gasser B."/>
            <person name="Graf A.B."/>
        </authorList>
    </citation>
    <scope>GENOME REANNOTATION</scope>
    <source>
        <strain evidence="7 8">ATCC 76273 / CBS 7435 / CECT 11047 / NRRL Y-11430 / Wegner 21-1</strain>
    </source>
</reference>
<reference key="2">
    <citation type="submission" date="2011-04" db="EMBL/GenBank/DDBJ databases">
        <title>High-quality genome sequence of Pichia pastoris CBS 7435.</title>
        <authorList>
            <person name="Kueberl A."/>
            <person name="Schneider J."/>
            <person name="Thallinger G.G."/>
            <person name="Anderl I."/>
            <person name="Wibberg D."/>
            <person name="Hajek T."/>
            <person name="Jaenicke S."/>
            <person name="Brinkrolf K."/>
            <person name="Goesmann A."/>
            <person name="Szczepanowski R."/>
            <person name="Puehler A."/>
            <person name="Schwab H."/>
            <person name="Glieder A."/>
            <person name="Pichler H."/>
        </authorList>
    </citation>
    <scope>NUCLEOTIDE SEQUENCE</scope>
    <source>
        <strain>CBS 7435</strain>
    </source>
</reference>
<evidence type="ECO:0000313" key="7">
    <source>
        <dbReference type="EMBL" id="CCA40318.1"/>
    </source>
</evidence>